<dbReference type="Proteomes" id="UP000005268">
    <property type="component" value="Chromosome"/>
</dbReference>
<sequence length="36" mass="4142">MGFPYDCFNSDETGFNTAKMRGFVNRPLVGHEDREC</sequence>
<protein>
    <submittedName>
        <fullName evidence="1">Uncharacterized protein</fullName>
    </submittedName>
</protein>
<evidence type="ECO:0000313" key="2">
    <source>
        <dbReference type="Proteomes" id="UP000005268"/>
    </source>
</evidence>
<proteinExistence type="predicted"/>
<dbReference type="KEGG" id="ppi:YSA_11147"/>
<gene>
    <name evidence="1" type="ORF">YSA_11147</name>
</gene>
<dbReference type="AlphaFoldDB" id="I3V4Z3"/>
<dbReference type="HOGENOM" id="CLU_3357892_0_0_6"/>
<evidence type="ECO:0000313" key="1">
    <source>
        <dbReference type="EMBL" id="AFK72814.1"/>
    </source>
</evidence>
<organism evidence="1 2">
    <name type="scientific">Pseudomonas putida ND6</name>
    <dbReference type="NCBI Taxonomy" id="231023"/>
    <lineage>
        <taxon>Bacteria</taxon>
        <taxon>Pseudomonadati</taxon>
        <taxon>Pseudomonadota</taxon>
        <taxon>Gammaproteobacteria</taxon>
        <taxon>Pseudomonadales</taxon>
        <taxon>Pseudomonadaceae</taxon>
        <taxon>Pseudomonas</taxon>
    </lineage>
</organism>
<reference evidence="1 2" key="1">
    <citation type="journal article" date="2012" name="J. Bacteriol.">
        <title>Complete Genome Sequence of the Naphthalene-Degrading Pseudomonas putida Strain ND6.</title>
        <authorList>
            <person name="Li S."/>
            <person name="Zhao H."/>
            <person name="Li Y."/>
            <person name="Niu S."/>
            <person name="Cai B."/>
        </authorList>
    </citation>
    <scope>NUCLEOTIDE SEQUENCE [LARGE SCALE GENOMIC DNA]</scope>
    <source>
        <strain evidence="1 2">ND6</strain>
    </source>
</reference>
<dbReference type="EMBL" id="CP003588">
    <property type="protein sequence ID" value="AFK72814.1"/>
    <property type="molecule type" value="Genomic_DNA"/>
</dbReference>
<accession>I3V4Z3</accession>
<name>I3V4Z3_PSEPU</name>